<dbReference type="GeneID" id="106806576"/>
<evidence type="ECO:0000313" key="11">
    <source>
        <dbReference type="RefSeq" id="XP_014664054.1"/>
    </source>
</evidence>
<evidence type="ECO:0000259" key="9">
    <source>
        <dbReference type="PROSITE" id="PS50071"/>
    </source>
</evidence>
<keyword evidence="10" id="KW-1185">Reference proteome</keyword>
<evidence type="ECO:0000256" key="4">
    <source>
        <dbReference type="ARBA" id="ARBA00023155"/>
    </source>
</evidence>
<evidence type="ECO:0000313" key="10">
    <source>
        <dbReference type="Proteomes" id="UP000695022"/>
    </source>
</evidence>
<dbReference type="PROSITE" id="PS50071">
    <property type="entry name" value="HOMEOBOX_2"/>
    <property type="match status" value="1"/>
</dbReference>
<evidence type="ECO:0000256" key="7">
    <source>
        <dbReference type="RuleBase" id="RU000682"/>
    </source>
</evidence>
<evidence type="ECO:0000256" key="2">
    <source>
        <dbReference type="ARBA" id="ARBA00022473"/>
    </source>
</evidence>
<evidence type="ECO:0000256" key="6">
    <source>
        <dbReference type="PROSITE-ProRule" id="PRU00108"/>
    </source>
</evidence>
<dbReference type="PANTHER" id="PTHR45771">
    <property type="entry name" value="HOMEOTIC PROTEIN DEFORMED"/>
    <property type="match status" value="1"/>
</dbReference>
<accession>A0ABM1DVT3</accession>
<dbReference type="CDD" id="cd00086">
    <property type="entry name" value="homeodomain"/>
    <property type="match status" value="1"/>
</dbReference>
<feature type="compositionally biased region" description="Polar residues" evidence="8">
    <location>
        <begin position="273"/>
        <end position="289"/>
    </location>
</feature>
<keyword evidence="5 6" id="KW-0539">Nucleus</keyword>
<dbReference type="Gene3D" id="1.10.10.60">
    <property type="entry name" value="Homeodomain-like"/>
    <property type="match status" value="1"/>
</dbReference>
<comment type="subcellular location">
    <subcellularLocation>
        <location evidence="1 6 7">Nucleus</location>
    </subcellularLocation>
</comment>
<evidence type="ECO:0000256" key="8">
    <source>
        <dbReference type="SAM" id="MobiDB-lite"/>
    </source>
</evidence>
<dbReference type="SMART" id="SM00389">
    <property type="entry name" value="HOX"/>
    <property type="match status" value="1"/>
</dbReference>
<evidence type="ECO:0000256" key="1">
    <source>
        <dbReference type="ARBA" id="ARBA00004123"/>
    </source>
</evidence>
<evidence type="ECO:0000256" key="3">
    <source>
        <dbReference type="ARBA" id="ARBA00023125"/>
    </source>
</evidence>
<feature type="DNA-binding region" description="Homeobox" evidence="6">
    <location>
        <begin position="196"/>
        <end position="255"/>
    </location>
</feature>
<feature type="compositionally biased region" description="Polar residues" evidence="8">
    <location>
        <begin position="256"/>
        <end position="265"/>
    </location>
</feature>
<dbReference type="PANTHER" id="PTHR45771:SF6">
    <property type="entry name" value="HOMEOTIC PROTEIN SEX COMBS REDUCED"/>
    <property type="match status" value="1"/>
</dbReference>
<reference evidence="11" key="1">
    <citation type="submission" date="2025-08" db="UniProtKB">
        <authorList>
            <consortium name="RefSeq"/>
        </authorList>
    </citation>
    <scope>IDENTIFICATION</scope>
</reference>
<dbReference type="PROSITE" id="PS00027">
    <property type="entry name" value="HOMEOBOX_1"/>
    <property type="match status" value="1"/>
</dbReference>
<feature type="region of interest" description="Disordered" evidence="8">
    <location>
        <begin position="106"/>
        <end position="176"/>
    </location>
</feature>
<dbReference type="SUPFAM" id="SSF46689">
    <property type="entry name" value="Homeodomain-like"/>
    <property type="match status" value="1"/>
</dbReference>
<sequence>MSSYLLSGTSECRADECSVAPDAPAGQYGQLPYGGYYGAESGDFAYTQRERLYPVDSYYYNYQNYYGNRAAMHPSMYNQLGEYAEPSAGALPAPDAVMAGAVAHGSPMTGANPSSPTIASAVAAPPPRSMRIHGEQEEEEDPITAKHHQHQQQQQHPQQQQQQQENGGGGGGQQPVIYSWMTKLHTAVNNGDDGPHKRIRTAYTRQQLLELEKEFHFNRYLTRKRRIEIAKTLTLSERQVKIWFQNRRMKWKKDNNLPNTKGKSTPQKRRSASPANQTQNSDDSMQNAMKYSPCGVAGTPGALPAFLT</sequence>
<organism evidence="10 11">
    <name type="scientific">Priapulus caudatus</name>
    <name type="common">Priapulid worm</name>
    <dbReference type="NCBI Taxonomy" id="37621"/>
    <lineage>
        <taxon>Eukaryota</taxon>
        <taxon>Metazoa</taxon>
        <taxon>Ecdysozoa</taxon>
        <taxon>Scalidophora</taxon>
        <taxon>Priapulida</taxon>
        <taxon>Priapulimorpha</taxon>
        <taxon>Priapulimorphida</taxon>
        <taxon>Priapulidae</taxon>
        <taxon>Priapulus</taxon>
    </lineage>
</organism>
<evidence type="ECO:0000256" key="5">
    <source>
        <dbReference type="ARBA" id="ARBA00023242"/>
    </source>
</evidence>
<protein>
    <submittedName>
        <fullName evidence="11">Homeobox protein Hox-B4-like</fullName>
    </submittedName>
</protein>
<gene>
    <name evidence="11" type="primary">LOC106806576</name>
</gene>
<dbReference type="InterPro" id="IPR020479">
    <property type="entry name" value="HD_metazoa"/>
</dbReference>
<name>A0ABM1DVT3_PRICU</name>
<dbReference type="Pfam" id="PF00046">
    <property type="entry name" value="Homeodomain"/>
    <property type="match status" value="1"/>
</dbReference>
<keyword evidence="2" id="KW-0217">Developmental protein</keyword>
<keyword evidence="3 6" id="KW-0238">DNA-binding</keyword>
<keyword evidence="4 6" id="KW-0371">Homeobox</keyword>
<dbReference type="InterPro" id="IPR017970">
    <property type="entry name" value="Homeobox_CS"/>
</dbReference>
<feature type="domain" description="Homeobox" evidence="9">
    <location>
        <begin position="194"/>
        <end position="254"/>
    </location>
</feature>
<dbReference type="RefSeq" id="XP_014664054.1">
    <property type="nucleotide sequence ID" value="XM_014808568.1"/>
</dbReference>
<proteinExistence type="predicted"/>
<dbReference type="InterPro" id="IPR009057">
    <property type="entry name" value="Homeodomain-like_sf"/>
</dbReference>
<dbReference type="PRINTS" id="PR00024">
    <property type="entry name" value="HOMEOBOX"/>
</dbReference>
<dbReference type="Proteomes" id="UP000695022">
    <property type="component" value="Unplaced"/>
</dbReference>
<feature type="compositionally biased region" description="Polar residues" evidence="8">
    <location>
        <begin position="109"/>
        <end position="118"/>
    </location>
</feature>
<dbReference type="InterPro" id="IPR050609">
    <property type="entry name" value="Antp_homeobox_Deformed_sf"/>
</dbReference>
<feature type="region of interest" description="Disordered" evidence="8">
    <location>
        <begin position="251"/>
        <end position="294"/>
    </location>
</feature>
<dbReference type="InterPro" id="IPR001356">
    <property type="entry name" value="HD"/>
</dbReference>
<feature type="compositionally biased region" description="Low complexity" evidence="8">
    <location>
        <begin position="151"/>
        <end position="165"/>
    </location>
</feature>